<evidence type="ECO:0000313" key="7">
    <source>
        <dbReference type="Proteomes" id="UP000199113"/>
    </source>
</evidence>
<evidence type="ECO:0000259" key="5">
    <source>
        <dbReference type="Pfam" id="PF13649"/>
    </source>
</evidence>
<dbReference type="EMBL" id="FOKC01000001">
    <property type="protein sequence ID" value="SFA80559.1"/>
    <property type="molecule type" value="Genomic_DNA"/>
</dbReference>
<accession>A0A1I0VVT3</accession>
<evidence type="ECO:0000256" key="3">
    <source>
        <dbReference type="ARBA" id="ARBA00048132"/>
    </source>
</evidence>
<reference evidence="6" key="1">
    <citation type="submission" date="2016-10" db="EMBL/GenBank/DDBJ databases">
        <authorList>
            <person name="de Groot N.N."/>
        </authorList>
    </citation>
    <scope>NUCLEOTIDE SEQUENCE [LARGE SCALE GENOMIC DNA]</scope>
    <source>
        <strain evidence="6">CGMCC 1.10697</strain>
    </source>
</reference>
<dbReference type="InterPro" id="IPR023753">
    <property type="entry name" value="FAD/NAD-binding_dom"/>
</dbReference>
<feature type="domain" description="FAD/NAD(P)-binding" evidence="4">
    <location>
        <begin position="11"/>
        <end position="295"/>
    </location>
</feature>
<dbReference type="Pfam" id="PF07992">
    <property type="entry name" value="Pyr_redox_2"/>
    <property type="match status" value="1"/>
</dbReference>
<sequence>MLGDMTENEMYDVVIIGGGAAGLSGALALGRSRRSVLVIDAGEPRNAPAAHAHNYLGREGISPLELLEIGRAEVATYGVEVVADRVVGLSGEVDAFLVTTEGGRRFRARRVLATGGVVDELPDVPGLDERWGVDVLHCPYCHGWEVRDQKIAVLGSGPMAAHQGLLFSQISDDVVVVVHDGVEIADAEMEKLGAIGVRFEHGTPQEVVITDDGDALVGLRLADGWVLERQAIVVASKPLVRADYLTPLGIEPQPFEMGGAVLGTVLTVEPTGATAVPGVFAAGNATDLSMTLMASAAHGNRVGAWINAELLTADATKAVRDRRDGFFERPAWEERYSGDKVWSGRVNVQLAAEAPSLAPGRALDIGCGEGGDAIWLASQGWDVTAVDFADAALARTTLHAEEAGVADRIETRRIDVRTFEPDGETWDLVTSHFFHLPDGGMPDVVRRLASAVAPGGTLLVVGHHPEDLKTGLRHGHNTFMFTADELLSALPDCLGDPAQFVVEACEARPRTQAHPHTGEEIAVADAVLRARRVR</sequence>
<dbReference type="PANTHER" id="PTHR48105">
    <property type="entry name" value="THIOREDOXIN REDUCTASE 1-RELATED-RELATED"/>
    <property type="match status" value="1"/>
</dbReference>
<protein>
    <submittedName>
        <fullName evidence="6">Thioredoxin reductase</fullName>
    </submittedName>
</protein>
<dbReference type="PRINTS" id="PR00469">
    <property type="entry name" value="PNDRDTASEII"/>
</dbReference>
<evidence type="ECO:0000313" key="6">
    <source>
        <dbReference type="EMBL" id="SFA80559.1"/>
    </source>
</evidence>
<keyword evidence="2" id="KW-0560">Oxidoreductase</keyword>
<name>A0A1I0VVT3_9ACTN</name>
<dbReference type="AlphaFoldDB" id="A0A1I0VVT3"/>
<dbReference type="InterPro" id="IPR050097">
    <property type="entry name" value="Ferredoxin-NADP_redctase_2"/>
</dbReference>
<comment type="catalytic activity">
    <reaction evidence="3">
        <text>[thioredoxin]-dithiol + NADP(+) = [thioredoxin]-disulfide + NADPH + H(+)</text>
        <dbReference type="Rhea" id="RHEA:20345"/>
        <dbReference type="Rhea" id="RHEA-COMP:10698"/>
        <dbReference type="Rhea" id="RHEA-COMP:10700"/>
        <dbReference type="ChEBI" id="CHEBI:15378"/>
        <dbReference type="ChEBI" id="CHEBI:29950"/>
        <dbReference type="ChEBI" id="CHEBI:50058"/>
        <dbReference type="ChEBI" id="CHEBI:57783"/>
        <dbReference type="ChEBI" id="CHEBI:58349"/>
        <dbReference type="EC" id="1.8.1.9"/>
    </reaction>
</comment>
<dbReference type="SUPFAM" id="SSF51905">
    <property type="entry name" value="FAD/NAD(P)-binding domain"/>
    <property type="match status" value="1"/>
</dbReference>
<dbReference type="STRING" id="748909.SAMN05192575_101509"/>
<dbReference type="InterPro" id="IPR036188">
    <property type="entry name" value="FAD/NAD-bd_sf"/>
</dbReference>
<dbReference type="Gene3D" id="3.50.50.60">
    <property type="entry name" value="FAD/NAD(P)-binding domain"/>
    <property type="match status" value="2"/>
</dbReference>
<dbReference type="SUPFAM" id="SSF53335">
    <property type="entry name" value="S-adenosyl-L-methionine-dependent methyltransferases"/>
    <property type="match status" value="1"/>
</dbReference>
<dbReference type="PRINTS" id="PR00368">
    <property type="entry name" value="FADPNR"/>
</dbReference>
<dbReference type="Pfam" id="PF13649">
    <property type="entry name" value="Methyltransf_25"/>
    <property type="match status" value="1"/>
</dbReference>
<proteinExistence type="predicted"/>
<feature type="domain" description="Methyltransferase" evidence="5">
    <location>
        <begin position="363"/>
        <end position="456"/>
    </location>
</feature>
<evidence type="ECO:0000259" key="4">
    <source>
        <dbReference type="Pfam" id="PF07992"/>
    </source>
</evidence>
<dbReference type="Gene3D" id="3.40.50.150">
    <property type="entry name" value="Vaccinia Virus protein VP39"/>
    <property type="match status" value="1"/>
</dbReference>
<evidence type="ECO:0000256" key="2">
    <source>
        <dbReference type="ARBA" id="ARBA00023002"/>
    </source>
</evidence>
<dbReference type="CDD" id="cd02440">
    <property type="entry name" value="AdoMet_MTases"/>
    <property type="match status" value="1"/>
</dbReference>
<dbReference type="InterPro" id="IPR029063">
    <property type="entry name" value="SAM-dependent_MTases_sf"/>
</dbReference>
<dbReference type="GO" id="GO:0004791">
    <property type="term" value="F:thioredoxin-disulfide reductase (NADPH) activity"/>
    <property type="evidence" value="ECO:0007669"/>
    <property type="project" value="UniProtKB-EC"/>
</dbReference>
<keyword evidence="1" id="KW-0285">Flavoprotein</keyword>
<evidence type="ECO:0000256" key="1">
    <source>
        <dbReference type="ARBA" id="ARBA00022630"/>
    </source>
</evidence>
<dbReference type="Proteomes" id="UP000199113">
    <property type="component" value="Unassembled WGS sequence"/>
</dbReference>
<gene>
    <name evidence="6" type="ORF">SAMN05192575_101509</name>
</gene>
<organism evidence="6 7">
    <name type="scientific">Nocardioides alpinus</name>
    <dbReference type="NCBI Taxonomy" id="748909"/>
    <lineage>
        <taxon>Bacteria</taxon>
        <taxon>Bacillati</taxon>
        <taxon>Actinomycetota</taxon>
        <taxon>Actinomycetes</taxon>
        <taxon>Propionibacteriales</taxon>
        <taxon>Nocardioidaceae</taxon>
        <taxon>Nocardioides</taxon>
    </lineage>
</organism>
<dbReference type="InterPro" id="IPR041698">
    <property type="entry name" value="Methyltransf_25"/>
</dbReference>